<comment type="caution">
    <text evidence="1">The sequence shown here is derived from an EMBL/GenBank/DDBJ whole genome shotgun (WGS) entry which is preliminary data.</text>
</comment>
<sequence length="223" mass="25852">MINKHIIIARGGEQRSKLESYFQAIGAKTVSFPILKVTELQLTDDDLKKMMKGHRLIFLNPTSMDIFFRQMAEKQHSFKHPIQIEYVSGKSRKLLEQMGIPCMPARYGKASAILLGHDQQKRNHYSDDDQLLITHKLAVDEQYLQEMRILLKKDSWNTVVFPNKLAVDFFIKYWHVLKLGDFNKISFAAVGNMVKAYAMEQGFSELDENIQALLHTDEWKSSM</sequence>
<dbReference type="SUPFAM" id="SSF69618">
    <property type="entry name" value="HemD-like"/>
    <property type="match status" value="1"/>
</dbReference>
<keyword evidence="2" id="KW-1185">Reference proteome</keyword>
<dbReference type="Proteomes" id="UP000288024">
    <property type="component" value="Unassembled WGS sequence"/>
</dbReference>
<protein>
    <recommendedName>
        <fullName evidence="3">Uroporphyrinogen-III synthase</fullName>
    </recommendedName>
</protein>
<organism evidence="1 2">
    <name type="scientific">Niallia taxi</name>
    <dbReference type="NCBI Taxonomy" id="2499688"/>
    <lineage>
        <taxon>Bacteria</taxon>
        <taxon>Bacillati</taxon>
        <taxon>Bacillota</taxon>
        <taxon>Bacilli</taxon>
        <taxon>Bacillales</taxon>
        <taxon>Bacillaceae</taxon>
        <taxon>Niallia</taxon>
    </lineage>
</organism>
<dbReference type="AlphaFoldDB" id="A0A3S2WZV1"/>
<dbReference type="RefSeq" id="WP_127741389.1">
    <property type="nucleotide sequence ID" value="NZ_RZTZ01000014.1"/>
</dbReference>
<evidence type="ECO:0000313" key="1">
    <source>
        <dbReference type="EMBL" id="RVT58013.1"/>
    </source>
</evidence>
<dbReference type="GO" id="GO:0033014">
    <property type="term" value="P:tetrapyrrole biosynthetic process"/>
    <property type="evidence" value="ECO:0007669"/>
    <property type="project" value="InterPro"/>
</dbReference>
<proteinExistence type="predicted"/>
<gene>
    <name evidence="1" type="ORF">EM808_23490</name>
</gene>
<dbReference type="InterPro" id="IPR036108">
    <property type="entry name" value="4pyrrol_syn_uPrphyn_synt_sf"/>
</dbReference>
<accession>A0A3S2WZV1</accession>
<reference evidence="1 2" key="1">
    <citation type="submission" date="2019-01" db="EMBL/GenBank/DDBJ databases">
        <title>Bacillus sp. M5HDSG1-1, whole genome shotgun sequence.</title>
        <authorList>
            <person name="Tuo L."/>
        </authorList>
    </citation>
    <scope>NUCLEOTIDE SEQUENCE [LARGE SCALE GENOMIC DNA]</scope>
    <source>
        <strain evidence="1 2">M5HDSG1-1</strain>
    </source>
</reference>
<evidence type="ECO:0000313" key="2">
    <source>
        <dbReference type="Proteomes" id="UP000288024"/>
    </source>
</evidence>
<name>A0A3S2WZV1_9BACI</name>
<dbReference type="Gene3D" id="3.40.50.10090">
    <property type="match status" value="1"/>
</dbReference>
<dbReference type="GO" id="GO:0004852">
    <property type="term" value="F:uroporphyrinogen-III synthase activity"/>
    <property type="evidence" value="ECO:0007669"/>
    <property type="project" value="InterPro"/>
</dbReference>
<evidence type="ECO:0008006" key="3">
    <source>
        <dbReference type="Google" id="ProtNLM"/>
    </source>
</evidence>
<dbReference type="EMBL" id="RZTZ01000014">
    <property type="protein sequence ID" value="RVT58013.1"/>
    <property type="molecule type" value="Genomic_DNA"/>
</dbReference>